<comment type="caution">
    <text evidence="1">The sequence shown here is derived from an EMBL/GenBank/DDBJ whole genome shotgun (WGS) entry which is preliminary data.</text>
</comment>
<organism evidence="1 2">
    <name type="scientific">Polyangium jinanense</name>
    <dbReference type="NCBI Taxonomy" id="2829994"/>
    <lineage>
        <taxon>Bacteria</taxon>
        <taxon>Pseudomonadati</taxon>
        <taxon>Myxococcota</taxon>
        <taxon>Polyangia</taxon>
        <taxon>Polyangiales</taxon>
        <taxon>Polyangiaceae</taxon>
        <taxon>Polyangium</taxon>
    </lineage>
</organism>
<keyword evidence="2" id="KW-1185">Reference proteome</keyword>
<feature type="non-terminal residue" evidence="1">
    <location>
        <position position="1"/>
    </location>
</feature>
<name>A0A9X4AV03_9BACT</name>
<gene>
    <name evidence="1" type="ORF">KEG57_35315</name>
</gene>
<dbReference type="Proteomes" id="UP001151081">
    <property type="component" value="Unassembled WGS sequence"/>
</dbReference>
<evidence type="ECO:0000313" key="2">
    <source>
        <dbReference type="Proteomes" id="UP001151081"/>
    </source>
</evidence>
<protein>
    <submittedName>
        <fullName evidence="1">Uncharacterized protein</fullName>
    </submittedName>
</protein>
<evidence type="ECO:0000313" key="1">
    <source>
        <dbReference type="EMBL" id="MDC3985804.1"/>
    </source>
</evidence>
<dbReference type="AlphaFoldDB" id="A0A9X4AV03"/>
<dbReference type="EMBL" id="JAGTJJ010000031">
    <property type="protein sequence ID" value="MDC3985804.1"/>
    <property type="molecule type" value="Genomic_DNA"/>
</dbReference>
<reference evidence="1 2" key="1">
    <citation type="submission" date="2021-04" db="EMBL/GenBank/DDBJ databases">
        <title>Genome analysis of Polyangium sp.</title>
        <authorList>
            <person name="Li Y."/>
            <person name="Wang J."/>
        </authorList>
    </citation>
    <scope>NUCLEOTIDE SEQUENCE [LARGE SCALE GENOMIC DNA]</scope>
    <source>
        <strain evidence="1 2">SDU14</strain>
    </source>
</reference>
<proteinExistence type="predicted"/>
<sequence>LAAVTALDRVNAPALHGGGCVATDPEAIEGRGARRRPRARRPQLAGLGLDVGLVLAGLGH</sequence>
<accession>A0A9X4AV03</accession>
<dbReference type="RefSeq" id="WP_272459256.1">
    <property type="nucleotide sequence ID" value="NZ_JAGTJJ010000031.1"/>
</dbReference>